<dbReference type="InterPro" id="IPR000073">
    <property type="entry name" value="AB_hydrolase_1"/>
</dbReference>
<keyword evidence="2" id="KW-0378">Hydrolase</keyword>
<dbReference type="InterPro" id="IPR029058">
    <property type="entry name" value="AB_hydrolase_fold"/>
</dbReference>
<dbReference type="STRING" id="436010.A0A167WCR3"/>
<dbReference type="GO" id="GO:0016020">
    <property type="term" value="C:membrane"/>
    <property type="evidence" value="ECO:0007669"/>
    <property type="project" value="TreeGrafter"/>
</dbReference>
<dbReference type="SUPFAM" id="SSF53474">
    <property type="entry name" value="alpha/beta-Hydrolases"/>
    <property type="match status" value="1"/>
</dbReference>
<gene>
    <name evidence="2" type="ORF">FIBSPDRAFT_876996</name>
</gene>
<dbReference type="Pfam" id="PF00561">
    <property type="entry name" value="Abhydrolase_1"/>
    <property type="match status" value="1"/>
</dbReference>
<dbReference type="OrthoDB" id="19657at2759"/>
<accession>A0A167WCR3</accession>
<dbReference type="GO" id="GO:0046464">
    <property type="term" value="P:acylglycerol catabolic process"/>
    <property type="evidence" value="ECO:0007669"/>
    <property type="project" value="TreeGrafter"/>
</dbReference>
<dbReference type="GO" id="GO:0047372">
    <property type="term" value="F:monoacylglycerol lipase activity"/>
    <property type="evidence" value="ECO:0007669"/>
    <property type="project" value="TreeGrafter"/>
</dbReference>
<dbReference type="Proteomes" id="UP000076532">
    <property type="component" value="Unassembled WGS sequence"/>
</dbReference>
<feature type="domain" description="AB hydrolase-1" evidence="1">
    <location>
        <begin position="22"/>
        <end position="242"/>
    </location>
</feature>
<dbReference type="PANTHER" id="PTHR43798">
    <property type="entry name" value="MONOACYLGLYCEROL LIPASE"/>
    <property type="match status" value="1"/>
</dbReference>
<organism evidence="2 3">
    <name type="scientific">Athelia psychrophila</name>
    <dbReference type="NCBI Taxonomy" id="1759441"/>
    <lineage>
        <taxon>Eukaryota</taxon>
        <taxon>Fungi</taxon>
        <taxon>Dikarya</taxon>
        <taxon>Basidiomycota</taxon>
        <taxon>Agaricomycotina</taxon>
        <taxon>Agaricomycetes</taxon>
        <taxon>Agaricomycetidae</taxon>
        <taxon>Atheliales</taxon>
        <taxon>Atheliaceae</taxon>
        <taxon>Athelia</taxon>
    </lineage>
</organism>
<dbReference type="EMBL" id="KV417811">
    <property type="protein sequence ID" value="KZP05941.1"/>
    <property type="molecule type" value="Genomic_DNA"/>
</dbReference>
<sequence>MTSADLHRPQFENATLTDAMNLLAIEPLGHGQTRCATEHFTYWDTAIMSLQVLEQLGINTAFALGTSQGGWIVARMALLAPDKILGIIPLGTSMDAETPRSRALGCWDIDEVTDSVLALWTTLAPTPDFALSAPFVTTMVSAGFGSSITRATREFWTKEFPKLYAGDDGRRRARMAVINLHDRDGLHSRLFDVKCPVLWLHGTADEVYSVRHAEAEIKLFVNACAADLVIVEGGAHFLNASHPDIVNPAIVEFVNKWARNRGDYAFL</sequence>
<dbReference type="PANTHER" id="PTHR43798:SF33">
    <property type="entry name" value="HYDROLASE, PUTATIVE (AFU_ORTHOLOGUE AFUA_2G14860)-RELATED"/>
    <property type="match status" value="1"/>
</dbReference>
<evidence type="ECO:0000313" key="2">
    <source>
        <dbReference type="EMBL" id="KZP05941.1"/>
    </source>
</evidence>
<evidence type="ECO:0000259" key="1">
    <source>
        <dbReference type="Pfam" id="PF00561"/>
    </source>
</evidence>
<evidence type="ECO:0000313" key="3">
    <source>
        <dbReference type="Proteomes" id="UP000076532"/>
    </source>
</evidence>
<reference evidence="2 3" key="1">
    <citation type="journal article" date="2016" name="Mol. Biol. Evol.">
        <title>Comparative Genomics of Early-Diverging Mushroom-Forming Fungi Provides Insights into the Origins of Lignocellulose Decay Capabilities.</title>
        <authorList>
            <person name="Nagy L.G."/>
            <person name="Riley R."/>
            <person name="Tritt A."/>
            <person name="Adam C."/>
            <person name="Daum C."/>
            <person name="Floudas D."/>
            <person name="Sun H."/>
            <person name="Yadav J.S."/>
            <person name="Pangilinan J."/>
            <person name="Larsson K.H."/>
            <person name="Matsuura K."/>
            <person name="Barry K."/>
            <person name="Labutti K."/>
            <person name="Kuo R."/>
            <person name="Ohm R.A."/>
            <person name="Bhattacharya S.S."/>
            <person name="Shirouzu T."/>
            <person name="Yoshinaga Y."/>
            <person name="Martin F.M."/>
            <person name="Grigoriev I.V."/>
            <person name="Hibbett D.S."/>
        </authorList>
    </citation>
    <scope>NUCLEOTIDE SEQUENCE [LARGE SCALE GENOMIC DNA]</scope>
    <source>
        <strain evidence="2 3">CBS 109695</strain>
    </source>
</reference>
<protein>
    <submittedName>
        <fullName evidence="2">Alpha/beta hydrolase fold family protein</fullName>
    </submittedName>
</protein>
<name>A0A167WCR3_9AGAM</name>
<dbReference type="PRINTS" id="PR00412">
    <property type="entry name" value="EPOXHYDRLASE"/>
</dbReference>
<dbReference type="Gene3D" id="3.40.50.1820">
    <property type="entry name" value="alpha/beta hydrolase"/>
    <property type="match status" value="1"/>
</dbReference>
<keyword evidence="3" id="KW-1185">Reference proteome</keyword>
<proteinExistence type="predicted"/>
<dbReference type="AlphaFoldDB" id="A0A167WCR3"/>
<dbReference type="InterPro" id="IPR000639">
    <property type="entry name" value="Epox_hydrolase-like"/>
</dbReference>
<dbReference type="InterPro" id="IPR050266">
    <property type="entry name" value="AB_hydrolase_sf"/>
</dbReference>